<gene>
    <name evidence="2" type="ordered locus">Metfor_1675</name>
</gene>
<sequence>MNGKRGGIIIDDTIPIPDGQVAKKKLHFFWLADCSDSMRGKKIATLNQAIREAIPEVQKAVAAYPQVEIFMRAIRFSDDAAWHVGPDPIPLADFTWPELETAGLTATAKAINLLTGELSVEHMPRRGLPPVCILVSDGFCTDPRDEYDNAIAELSKIPWGVKAVRLAIAIGDESDYNEPELLKFVNQDQIGLLKAHSPEELVTYIKWASVSASVASSRGRSRSTAMEDTSNVSLESPPPMITSNTDLF</sequence>
<evidence type="ECO:0008006" key="4">
    <source>
        <dbReference type="Google" id="ProtNLM"/>
    </source>
</evidence>
<dbReference type="InParanoid" id="L0HDC0"/>
<feature type="region of interest" description="Disordered" evidence="1">
    <location>
        <begin position="218"/>
        <end position="248"/>
    </location>
</feature>
<dbReference type="STRING" id="593750.Metfor_1675"/>
<dbReference type="Proteomes" id="UP000010824">
    <property type="component" value="Chromosome"/>
</dbReference>
<dbReference type="eggNOG" id="arCOG02900">
    <property type="taxonomic scope" value="Archaea"/>
</dbReference>
<dbReference type="EMBL" id="CP003167">
    <property type="protein sequence ID" value="AGB02702.1"/>
    <property type="molecule type" value="Genomic_DNA"/>
</dbReference>
<reference evidence="2 3" key="2">
    <citation type="journal article" date="2014" name="Genome Announc.">
        <title>Complete Genome Sequence of Methanoregula formicica SMSPT, a Mesophilic Hydrogenotrophic Methanogen Isolated from a Methanogenic Upflow Anaerobic Sludge Blanket Reactor.</title>
        <authorList>
            <person name="Yamamoto K."/>
            <person name="Tamaki H."/>
            <person name="Cadillo-Quiroz H."/>
            <person name="Imachi H."/>
            <person name="Kyrpides N."/>
            <person name="Woyke T."/>
            <person name="Goodwin L."/>
            <person name="Zinder S.H."/>
            <person name="Kamagata Y."/>
            <person name="Liu W.T."/>
        </authorList>
    </citation>
    <scope>NUCLEOTIDE SEQUENCE [LARGE SCALE GENOMIC DNA]</scope>
    <source>
        <strain evidence="3">DSM 22288 / NBRC 105244 / SMSP</strain>
    </source>
</reference>
<reference evidence="3" key="1">
    <citation type="submission" date="2011-12" db="EMBL/GenBank/DDBJ databases">
        <title>Complete sequence of Methanoregula formicicum SMSP.</title>
        <authorList>
            <person name="Lucas S."/>
            <person name="Han J."/>
            <person name="Lapidus A."/>
            <person name="Cheng J.-F."/>
            <person name="Goodwin L."/>
            <person name="Pitluck S."/>
            <person name="Peters L."/>
            <person name="Ovchinnikova G."/>
            <person name="Teshima H."/>
            <person name="Detter J.C."/>
            <person name="Han C."/>
            <person name="Tapia R."/>
            <person name="Land M."/>
            <person name="Hauser L."/>
            <person name="Kyrpides N."/>
            <person name="Ivanova N."/>
            <person name="Pagani I."/>
            <person name="Imachi H."/>
            <person name="Tamaki H."/>
            <person name="Sekiguchi Y."/>
            <person name="Kamagata Y."/>
            <person name="Cadillo-Quiroz H."/>
            <person name="Zinder S."/>
            <person name="Liu W.-T."/>
            <person name="Woyke T."/>
        </authorList>
    </citation>
    <scope>NUCLEOTIDE SEQUENCE [LARGE SCALE GENOMIC DNA]</scope>
    <source>
        <strain evidence="3">DSM 22288 / NBRC 105244 / SMSP</strain>
    </source>
</reference>
<dbReference type="SUPFAM" id="SSF53300">
    <property type="entry name" value="vWA-like"/>
    <property type="match status" value="1"/>
</dbReference>
<evidence type="ECO:0000313" key="3">
    <source>
        <dbReference type="Proteomes" id="UP000010824"/>
    </source>
</evidence>
<proteinExistence type="predicted"/>
<dbReference type="AlphaFoldDB" id="L0HDC0"/>
<dbReference type="HOGENOM" id="CLU_082324_0_1_2"/>
<dbReference type="InterPro" id="IPR036465">
    <property type="entry name" value="vWFA_dom_sf"/>
</dbReference>
<protein>
    <recommendedName>
        <fullName evidence="4">Mg-chelatase subunit ChlD</fullName>
    </recommendedName>
</protein>
<accession>L0HDC0</accession>
<keyword evidence="3" id="KW-1185">Reference proteome</keyword>
<dbReference type="CDD" id="cd00198">
    <property type="entry name" value="vWFA"/>
    <property type="match status" value="1"/>
</dbReference>
<dbReference type="Gene3D" id="3.40.50.410">
    <property type="entry name" value="von Willebrand factor, type A domain"/>
    <property type="match status" value="1"/>
</dbReference>
<dbReference type="KEGG" id="mfo:Metfor_1675"/>
<organism evidence="2 3">
    <name type="scientific">Methanoregula formicica (strain DSM 22288 / NBRC 105244 / SMSP)</name>
    <dbReference type="NCBI Taxonomy" id="593750"/>
    <lineage>
        <taxon>Archaea</taxon>
        <taxon>Methanobacteriati</taxon>
        <taxon>Methanobacteriota</taxon>
        <taxon>Stenosarchaea group</taxon>
        <taxon>Methanomicrobia</taxon>
        <taxon>Methanomicrobiales</taxon>
        <taxon>Methanoregulaceae</taxon>
        <taxon>Methanoregula</taxon>
    </lineage>
</organism>
<name>L0HDC0_METFS</name>
<feature type="compositionally biased region" description="Polar residues" evidence="1">
    <location>
        <begin position="224"/>
        <end position="234"/>
    </location>
</feature>
<evidence type="ECO:0000313" key="2">
    <source>
        <dbReference type="EMBL" id="AGB02702.1"/>
    </source>
</evidence>
<evidence type="ECO:0000256" key="1">
    <source>
        <dbReference type="SAM" id="MobiDB-lite"/>
    </source>
</evidence>